<name>A0A2W5SXT5_9BACT</name>
<organism evidence="2 3">
    <name type="scientific">Archangium gephyra</name>
    <dbReference type="NCBI Taxonomy" id="48"/>
    <lineage>
        <taxon>Bacteria</taxon>
        <taxon>Pseudomonadati</taxon>
        <taxon>Myxococcota</taxon>
        <taxon>Myxococcia</taxon>
        <taxon>Myxococcales</taxon>
        <taxon>Cystobacterineae</taxon>
        <taxon>Archangiaceae</taxon>
        <taxon>Archangium</taxon>
    </lineage>
</organism>
<dbReference type="AlphaFoldDB" id="A0A2W5SXT5"/>
<protein>
    <submittedName>
        <fullName evidence="2">Uncharacterized protein</fullName>
    </submittedName>
</protein>
<evidence type="ECO:0000313" key="3">
    <source>
        <dbReference type="Proteomes" id="UP000249061"/>
    </source>
</evidence>
<feature type="compositionally biased region" description="Low complexity" evidence="1">
    <location>
        <begin position="18"/>
        <end position="46"/>
    </location>
</feature>
<feature type="region of interest" description="Disordered" evidence="1">
    <location>
        <begin position="18"/>
        <end position="111"/>
    </location>
</feature>
<reference evidence="2 3" key="1">
    <citation type="submission" date="2017-08" db="EMBL/GenBank/DDBJ databases">
        <title>Infants hospitalized years apart are colonized by the same room-sourced microbial strains.</title>
        <authorList>
            <person name="Brooks B."/>
            <person name="Olm M.R."/>
            <person name="Firek B.A."/>
            <person name="Baker R."/>
            <person name="Thomas B.C."/>
            <person name="Morowitz M.J."/>
            <person name="Banfield J.F."/>
        </authorList>
    </citation>
    <scope>NUCLEOTIDE SEQUENCE [LARGE SCALE GENOMIC DNA]</scope>
    <source>
        <strain evidence="2">S2_003_000_R2_14</strain>
    </source>
</reference>
<gene>
    <name evidence="2" type="ORF">DI536_25370</name>
</gene>
<comment type="caution">
    <text evidence="2">The sequence shown here is derived from an EMBL/GenBank/DDBJ whole genome shotgun (WGS) entry which is preliminary data.</text>
</comment>
<dbReference type="Gene3D" id="3.90.70.10">
    <property type="entry name" value="Cysteine proteinases"/>
    <property type="match status" value="1"/>
</dbReference>
<evidence type="ECO:0000256" key="1">
    <source>
        <dbReference type="SAM" id="MobiDB-lite"/>
    </source>
</evidence>
<evidence type="ECO:0000313" key="2">
    <source>
        <dbReference type="EMBL" id="PZR08239.1"/>
    </source>
</evidence>
<dbReference type="Proteomes" id="UP000249061">
    <property type="component" value="Unassembled WGS sequence"/>
</dbReference>
<proteinExistence type="predicted"/>
<dbReference type="EMBL" id="QFQP01000026">
    <property type="protein sequence ID" value="PZR08239.1"/>
    <property type="molecule type" value="Genomic_DNA"/>
</dbReference>
<feature type="compositionally biased region" description="Polar residues" evidence="1">
    <location>
        <begin position="47"/>
        <end position="64"/>
    </location>
</feature>
<accession>A0A2W5SXT5</accession>
<sequence length="455" mass="48617">MNMPIDPKLTTVRVPTTPITTRPVANPVPTRPNVTTLPTNTPVVNPGYSTNSTFTTPKVNTTRGSVPDDSIGRSKKGSVADDTIGRKKGTSVPDDTIGRKKGTSVPDDTIGQLATDDVRDALVGRDDTADSLALRNAIFERLETPSFLSGSTSAAAQVAAFAKTQGLSAAQQQQLGTILKGASTEVATLMGAVLEKVPRALSNVDSKGNTLLSNLARLATEPLNAKASGDTTRSEVLASVLRDIANPNRIDQGDAPTCTVTSMQFELVADEPSEYARLMADLTGPAGKAKMRGGGELVLDAGEAGARDLRSASQTIFQNAAMEYGNGRDAEFDPYAQKSVNQKTGAEQRGLKPAQQTQVLRQLFGVNYESKQFLTEADGAKALEKIRNYSARGAQNRPVVLQIDQGDFNHAVTLDSVKNERVYFRDPYGVLRSMPENQFAKHVVAMNAPRDLNVI</sequence>